<protein>
    <recommendedName>
        <fullName evidence="3">Carboxypeptidase regulatory-like domain-containing protein</fullName>
    </recommendedName>
</protein>
<keyword evidence="2" id="KW-1185">Reference proteome</keyword>
<sequence>MTDDDAPDRLDAPARDDEALLLALNAMWREHDPVPPGLEEQMVAAVATADLEEEWAMLTFVTAPDGAALGALGARGTDPEVLELTAPGLHVALRLSRPTPEGSARRIDGWVSPPTPGVVLLTGTRSLGAAIDPEGRFVLDGVDPGRVRLQLELDSGLRHASPPFTV</sequence>
<evidence type="ECO:0000313" key="1">
    <source>
        <dbReference type="EMBL" id="PWD51513.1"/>
    </source>
</evidence>
<dbReference type="AlphaFoldDB" id="A0A2U1ZX49"/>
<proteinExistence type="predicted"/>
<name>A0A2U1ZX49_9MICO</name>
<organism evidence="1 2">
    <name type="scientific">Serinibacter arcticus</name>
    <dbReference type="NCBI Taxonomy" id="1655435"/>
    <lineage>
        <taxon>Bacteria</taxon>
        <taxon>Bacillati</taxon>
        <taxon>Actinomycetota</taxon>
        <taxon>Actinomycetes</taxon>
        <taxon>Micrococcales</taxon>
        <taxon>Beutenbergiaceae</taxon>
        <taxon>Serinibacter</taxon>
    </lineage>
</organism>
<dbReference type="EMBL" id="PYHR01000002">
    <property type="protein sequence ID" value="PWD51513.1"/>
    <property type="molecule type" value="Genomic_DNA"/>
</dbReference>
<evidence type="ECO:0000313" key="2">
    <source>
        <dbReference type="Proteomes" id="UP000245166"/>
    </source>
</evidence>
<evidence type="ECO:0008006" key="3">
    <source>
        <dbReference type="Google" id="ProtNLM"/>
    </source>
</evidence>
<accession>A0A2U1ZX49</accession>
<dbReference type="RefSeq" id="WP_109229895.1">
    <property type="nucleotide sequence ID" value="NZ_PYHR01000002.1"/>
</dbReference>
<gene>
    <name evidence="1" type="ORF">C8046_13445</name>
</gene>
<reference evidence="1 2" key="1">
    <citation type="submission" date="2018-03" db="EMBL/GenBank/DDBJ databases">
        <title>Genome assembly of novel Miniimonas species PCH200.</title>
        <authorList>
            <person name="Thakur V."/>
            <person name="Kumar V."/>
            <person name="Singh D."/>
        </authorList>
    </citation>
    <scope>NUCLEOTIDE SEQUENCE [LARGE SCALE GENOMIC DNA]</scope>
    <source>
        <strain evidence="1 2">PCH200</strain>
    </source>
</reference>
<dbReference type="Proteomes" id="UP000245166">
    <property type="component" value="Unassembled WGS sequence"/>
</dbReference>
<comment type="caution">
    <text evidence="1">The sequence shown here is derived from an EMBL/GenBank/DDBJ whole genome shotgun (WGS) entry which is preliminary data.</text>
</comment>
<dbReference type="OrthoDB" id="3689408at2"/>